<gene>
    <name evidence="1" type="ORF">AVEN_96504_1</name>
</gene>
<comment type="caution">
    <text evidence="1">The sequence shown here is derived from an EMBL/GenBank/DDBJ whole genome shotgun (WGS) entry which is preliminary data.</text>
</comment>
<protein>
    <submittedName>
        <fullName evidence="1">Uncharacterized protein</fullName>
    </submittedName>
</protein>
<evidence type="ECO:0000313" key="1">
    <source>
        <dbReference type="EMBL" id="GBM07890.1"/>
    </source>
</evidence>
<sequence>MFNAGHGPFVTYLRRFGLCSHERCVCNDKGDTAQYATDCPVTKPFHFIKSSAENLSTCCENIVQNKRSQAQLMNIMKIRHERRHDTIIH</sequence>
<reference evidence="1 2" key="1">
    <citation type="journal article" date="2019" name="Sci. Rep.">
        <title>Orb-weaving spider Araneus ventricosus genome elucidates the spidroin gene catalogue.</title>
        <authorList>
            <person name="Kono N."/>
            <person name="Nakamura H."/>
            <person name="Ohtoshi R."/>
            <person name="Moran D.A.P."/>
            <person name="Shinohara A."/>
            <person name="Yoshida Y."/>
            <person name="Fujiwara M."/>
            <person name="Mori M."/>
            <person name="Tomita M."/>
            <person name="Arakawa K."/>
        </authorList>
    </citation>
    <scope>NUCLEOTIDE SEQUENCE [LARGE SCALE GENOMIC DNA]</scope>
</reference>
<organism evidence="1 2">
    <name type="scientific">Araneus ventricosus</name>
    <name type="common">Orbweaver spider</name>
    <name type="synonym">Epeira ventricosa</name>
    <dbReference type="NCBI Taxonomy" id="182803"/>
    <lineage>
        <taxon>Eukaryota</taxon>
        <taxon>Metazoa</taxon>
        <taxon>Ecdysozoa</taxon>
        <taxon>Arthropoda</taxon>
        <taxon>Chelicerata</taxon>
        <taxon>Arachnida</taxon>
        <taxon>Araneae</taxon>
        <taxon>Araneomorphae</taxon>
        <taxon>Entelegynae</taxon>
        <taxon>Araneoidea</taxon>
        <taxon>Araneidae</taxon>
        <taxon>Araneus</taxon>
    </lineage>
</organism>
<accession>A0A4Y2CTX5</accession>
<dbReference type="Proteomes" id="UP000499080">
    <property type="component" value="Unassembled WGS sequence"/>
</dbReference>
<keyword evidence="2" id="KW-1185">Reference proteome</keyword>
<dbReference type="EMBL" id="BGPR01000248">
    <property type="protein sequence ID" value="GBM07890.1"/>
    <property type="molecule type" value="Genomic_DNA"/>
</dbReference>
<dbReference type="AlphaFoldDB" id="A0A4Y2CTX5"/>
<proteinExistence type="predicted"/>
<name>A0A4Y2CTX5_ARAVE</name>
<evidence type="ECO:0000313" key="2">
    <source>
        <dbReference type="Proteomes" id="UP000499080"/>
    </source>
</evidence>